<evidence type="ECO:0000313" key="2">
    <source>
        <dbReference type="EMBL" id="TXE33232.1"/>
    </source>
</evidence>
<comment type="caution">
    <text evidence="2">The sequence shown here is derived from an EMBL/GenBank/DDBJ whole genome shotgun (WGS) entry which is preliminary data.</text>
</comment>
<dbReference type="Pfam" id="PF12961">
    <property type="entry name" value="DUF3850"/>
    <property type="match status" value="1"/>
</dbReference>
<reference evidence="2 3" key="1">
    <citation type="submission" date="2019-07" db="EMBL/GenBank/DDBJ databases">
        <title>Serratia strains were isolated from fresh produce.</title>
        <authorList>
            <person name="Cho G.-S."/>
            <person name="Stein M."/>
            <person name="Lee W."/>
            <person name="Suh S.H."/>
            <person name="Franz C.M.A.P."/>
        </authorList>
    </citation>
    <scope>NUCLEOTIDE SEQUENCE [LARGE SCALE GENOMIC DNA]</scope>
    <source>
        <strain evidence="2 3">S16</strain>
    </source>
</reference>
<dbReference type="AlphaFoldDB" id="A0A5C7CDW6"/>
<dbReference type="InterPro" id="IPR015947">
    <property type="entry name" value="PUA-like_sf"/>
</dbReference>
<accession>A0A5C7CDW6</accession>
<gene>
    <name evidence="2" type="ORF">FOT62_13735</name>
</gene>
<proteinExistence type="predicted"/>
<dbReference type="Gene3D" id="2.30.130.30">
    <property type="entry name" value="Hypothetical protein"/>
    <property type="match status" value="1"/>
</dbReference>
<name>A0A5C7CDW6_SERMA</name>
<protein>
    <submittedName>
        <fullName evidence="2">DUF3850 domain-containing protein</fullName>
    </submittedName>
</protein>
<evidence type="ECO:0000259" key="1">
    <source>
        <dbReference type="Pfam" id="PF12961"/>
    </source>
</evidence>
<evidence type="ECO:0000313" key="3">
    <source>
        <dbReference type="Proteomes" id="UP000321126"/>
    </source>
</evidence>
<dbReference type="InterPro" id="IPR039440">
    <property type="entry name" value="DUF3850"/>
</dbReference>
<dbReference type="EMBL" id="VOUQ01000007">
    <property type="protein sequence ID" value="TXE33232.1"/>
    <property type="molecule type" value="Genomic_DNA"/>
</dbReference>
<sequence length="89" mass="10150">MKKHHLKIHPAHFSAVASGKKKAEFRINDRNFAVGDLLRLQLSGECPKFMHPDAFANAHIWVRITHITDLAEWAPGYVMLSIERGPFKC</sequence>
<dbReference type="Proteomes" id="UP000321126">
    <property type="component" value="Unassembled WGS sequence"/>
</dbReference>
<dbReference type="RefSeq" id="WP_147881771.1">
    <property type="nucleotide sequence ID" value="NZ_VOUQ01000007.1"/>
</dbReference>
<dbReference type="SUPFAM" id="SSF88697">
    <property type="entry name" value="PUA domain-like"/>
    <property type="match status" value="1"/>
</dbReference>
<feature type="domain" description="DUF3850" evidence="1">
    <location>
        <begin position="4"/>
        <end position="82"/>
    </location>
</feature>
<organism evidence="2 3">
    <name type="scientific">Serratia marcescens</name>
    <dbReference type="NCBI Taxonomy" id="615"/>
    <lineage>
        <taxon>Bacteria</taxon>
        <taxon>Pseudomonadati</taxon>
        <taxon>Pseudomonadota</taxon>
        <taxon>Gammaproteobacteria</taxon>
        <taxon>Enterobacterales</taxon>
        <taxon>Yersiniaceae</taxon>
        <taxon>Serratia</taxon>
    </lineage>
</organism>